<dbReference type="Gene3D" id="1.10.10.60">
    <property type="entry name" value="Homeodomain-like"/>
    <property type="match status" value="2"/>
</dbReference>
<dbReference type="PANTHER" id="PTHR43436:SF1">
    <property type="entry name" value="TRANSCRIPTIONAL REGULATORY PROTEIN"/>
    <property type="match status" value="1"/>
</dbReference>
<dbReference type="Proteomes" id="UP000295645">
    <property type="component" value="Unassembled WGS sequence"/>
</dbReference>
<gene>
    <name evidence="5" type="ORF">EC912_10671</name>
</gene>
<feature type="domain" description="HTH araC/xylS-type" evidence="4">
    <location>
        <begin position="196"/>
        <end position="294"/>
    </location>
</feature>
<dbReference type="InterPro" id="IPR009594">
    <property type="entry name" value="Tscrpt_reg_HTH_AraC_N"/>
</dbReference>
<dbReference type="GO" id="GO:0043565">
    <property type="term" value="F:sequence-specific DNA binding"/>
    <property type="evidence" value="ECO:0007669"/>
    <property type="project" value="InterPro"/>
</dbReference>
<evidence type="ECO:0000313" key="5">
    <source>
        <dbReference type="EMBL" id="TCV92733.1"/>
    </source>
</evidence>
<keyword evidence="3" id="KW-0804">Transcription</keyword>
<evidence type="ECO:0000256" key="2">
    <source>
        <dbReference type="ARBA" id="ARBA00023125"/>
    </source>
</evidence>
<name>A0A4R3YP96_9GAMM</name>
<proteinExistence type="predicted"/>
<protein>
    <submittedName>
        <fullName evidence="5">AraC family transcriptional regulator</fullName>
    </submittedName>
</protein>
<sequence length="301" mass="33284">MNPQSGPFLEIASIIARYATDETYTGTAIGSLFFSRRSSPSQCLHVAQSPCFALVVQGQKSITLGHETYRYGVGDFLLVSLELPVVSQVTQASEDEPHMGLGMSIDSNALADLMSRISIPHRALAATDRLGVAVNIASPGLLDATLRLLRLLDRLEDIPALAPLAEQEILYHLLTGPCGAQLIQIAVADSPGNRIARSIAWLRDHFREPLRVDELAERVGMSVSSLHHHFKAVTAMTPMQYQKQLRMHEARRLMLLEKLDVGTAGYRVGYQSTSQFSREYGRLYGLPPLRDIERIRGLDTH</sequence>
<dbReference type="PROSITE" id="PS01124">
    <property type="entry name" value="HTH_ARAC_FAMILY_2"/>
    <property type="match status" value="1"/>
</dbReference>
<evidence type="ECO:0000256" key="1">
    <source>
        <dbReference type="ARBA" id="ARBA00023015"/>
    </source>
</evidence>
<dbReference type="InterPro" id="IPR018060">
    <property type="entry name" value="HTH_AraC"/>
</dbReference>
<dbReference type="InterPro" id="IPR018062">
    <property type="entry name" value="HTH_AraC-typ_CS"/>
</dbReference>
<dbReference type="Pfam" id="PF12833">
    <property type="entry name" value="HTH_18"/>
    <property type="match status" value="1"/>
</dbReference>
<dbReference type="SUPFAM" id="SSF46689">
    <property type="entry name" value="Homeodomain-like"/>
    <property type="match status" value="2"/>
</dbReference>
<evidence type="ECO:0000313" key="6">
    <source>
        <dbReference type="Proteomes" id="UP000295645"/>
    </source>
</evidence>
<dbReference type="PANTHER" id="PTHR43436">
    <property type="entry name" value="ARAC-FAMILY TRANSCRIPTIONAL REGULATOR"/>
    <property type="match status" value="1"/>
</dbReference>
<dbReference type="Pfam" id="PF06719">
    <property type="entry name" value="AraC_N"/>
    <property type="match status" value="1"/>
</dbReference>
<dbReference type="AlphaFoldDB" id="A0A4R3YP96"/>
<dbReference type="EMBL" id="SMCS01000006">
    <property type="protein sequence ID" value="TCV92733.1"/>
    <property type="molecule type" value="Genomic_DNA"/>
</dbReference>
<dbReference type="PROSITE" id="PS00041">
    <property type="entry name" value="HTH_ARAC_FAMILY_1"/>
    <property type="match status" value="1"/>
</dbReference>
<dbReference type="InterPro" id="IPR009057">
    <property type="entry name" value="Homeodomain-like_sf"/>
</dbReference>
<evidence type="ECO:0000256" key="3">
    <source>
        <dbReference type="ARBA" id="ARBA00023163"/>
    </source>
</evidence>
<keyword evidence="2" id="KW-0238">DNA-binding</keyword>
<comment type="caution">
    <text evidence="5">The sequence shown here is derived from an EMBL/GenBank/DDBJ whole genome shotgun (WGS) entry which is preliminary data.</text>
</comment>
<evidence type="ECO:0000259" key="4">
    <source>
        <dbReference type="PROSITE" id="PS01124"/>
    </source>
</evidence>
<reference evidence="5 6" key="1">
    <citation type="submission" date="2019-03" db="EMBL/GenBank/DDBJ databases">
        <title>Above-ground endophytic microbial communities from plants in different locations in the United States.</title>
        <authorList>
            <person name="Frank C."/>
        </authorList>
    </citation>
    <scope>NUCLEOTIDE SEQUENCE [LARGE SCALE GENOMIC DNA]</scope>
    <source>
        <strain evidence="5 6">LP_13_YM</strain>
    </source>
</reference>
<dbReference type="GO" id="GO:0003700">
    <property type="term" value="F:DNA-binding transcription factor activity"/>
    <property type="evidence" value="ECO:0007669"/>
    <property type="project" value="InterPro"/>
</dbReference>
<accession>A0A4R3YP96</accession>
<dbReference type="OrthoDB" id="34150at2"/>
<organism evidence="5 6">
    <name type="scientific">Luteibacter rhizovicinus</name>
    <dbReference type="NCBI Taxonomy" id="242606"/>
    <lineage>
        <taxon>Bacteria</taxon>
        <taxon>Pseudomonadati</taxon>
        <taxon>Pseudomonadota</taxon>
        <taxon>Gammaproteobacteria</taxon>
        <taxon>Lysobacterales</taxon>
        <taxon>Rhodanobacteraceae</taxon>
        <taxon>Luteibacter</taxon>
    </lineage>
</organism>
<dbReference type="RefSeq" id="WP_132145392.1">
    <property type="nucleotide sequence ID" value="NZ_SMCS01000006.1"/>
</dbReference>
<keyword evidence="6" id="KW-1185">Reference proteome</keyword>
<keyword evidence="1" id="KW-0805">Transcription regulation</keyword>
<dbReference type="SMART" id="SM00342">
    <property type="entry name" value="HTH_ARAC"/>
    <property type="match status" value="1"/>
</dbReference>